<comment type="caution">
    <text evidence="25">The sequence shown here is derived from an EMBL/GenBank/DDBJ whole genome shotgun (WGS) entry which is preliminary data.</text>
</comment>
<dbReference type="GO" id="GO:0003677">
    <property type="term" value="F:DNA binding"/>
    <property type="evidence" value="ECO:0007669"/>
    <property type="project" value="InterPro"/>
</dbReference>
<dbReference type="Gene3D" id="3.30.160.380">
    <property type="entry name" value="Dicer dimerisation domain"/>
    <property type="match status" value="1"/>
</dbReference>
<dbReference type="PROSITE" id="PS50142">
    <property type="entry name" value="RNASE_3_2"/>
    <property type="match status" value="2"/>
</dbReference>
<evidence type="ECO:0000256" key="14">
    <source>
        <dbReference type="ARBA" id="ARBA00023118"/>
    </source>
</evidence>
<feature type="region of interest" description="Disordered" evidence="19">
    <location>
        <begin position="1"/>
        <end position="30"/>
    </location>
</feature>
<dbReference type="InterPro" id="IPR006935">
    <property type="entry name" value="Helicase/UvrB_N"/>
</dbReference>
<dbReference type="GO" id="GO:0051607">
    <property type="term" value="P:defense response to virus"/>
    <property type="evidence" value="ECO:0007669"/>
    <property type="project" value="UniProtKB-KW"/>
</dbReference>
<evidence type="ECO:0000256" key="7">
    <source>
        <dbReference type="ARBA" id="ARBA00022741"/>
    </source>
</evidence>
<dbReference type="SMART" id="SM00487">
    <property type="entry name" value="DEXDc"/>
    <property type="match status" value="1"/>
</dbReference>
<comment type="cofactor">
    <cofactor evidence="2">
        <name>Mg(2+)</name>
        <dbReference type="ChEBI" id="CHEBI:18420"/>
    </cofactor>
</comment>
<dbReference type="OrthoDB" id="416741at2759"/>
<evidence type="ECO:0000259" key="24">
    <source>
        <dbReference type="PROSITE" id="PS51327"/>
    </source>
</evidence>
<reference evidence="25" key="2">
    <citation type="journal article" date="2023" name="IMA Fungus">
        <title>Comparative genomic study of the Penicillium genus elucidates a diverse pangenome and 15 lateral gene transfer events.</title>
        <authorList>
            <person name="Petersen C."/>
            <person name="Sorensen T."/>
            <person name="Nielsen M.R."/>
            <person name="Sondergaard T.E."/>
            <person name="Sorensen J.L."/>
            <person name="Fitzpatrick D.A."/>
            <person name="Frisvad J.C."/>
            <person name="Nielsen K.L."/>
        </authorList>
    </citation>
    <scope>NUCLEOTIDE SEQUENCE</scope>
    <source>
        <strain evidence="25">IBT 29677</strain>
    </source>
</reference>
<evidence type="ECO:0000256" key="10">
    <source>
        <dbReference type="ARBA" id="ARBA00022833"/>
    </source>
</evidence>
<dbReference type="GO" id="GO:0004525">
    <property type="term" value="F:ribonuclease III activity"/>
    <property type="evidence" value="ECO:0007669"/>
    <property type="project" value="InterPro"/>
</dbReference>
<evidence type="ECO:0000256" key="8">
    <source>
        <dbReference type="ARBA" id="ARBA00022801"/>
    </source>
</evidence>
<keyword evidence="13 18" id="KW-0694">RNA-binding</keyword>
<keyword evidence="7" id="KW-0547">Nucleotide-binding</keyword>
<dbReference type="GO" id="GO:0005524">
    <property type="term" value="F:ATP binding"/>
    <property type="evidence" value="ECO:0007669"/>
    <property type="project" value="UniProtKB-KW"/>
</dbReference>
<keyword evidence="14" id="KW-0051">Antiviral defense</keyword>
<evidence type="ECO:0000259" key="20">
    <source>
        <dbReference type="PROSITE" id="PS50142"/>
    </source>
</evidence>
<dbReference type="GO" id="GO:0005737">
    <property type="term" value="C:cytoplasm"/>
    <property type="evidence" value="ECO:0007669"/>
    <property type="project" value="TreeGrafter"/>
</dbReference>
<keyword evidence="11" id="KW-0067">ATP-binding</keyword>
<dbReference type="Pfam" id="PF00271">
    <property type="entry name" value="Helicase_C"/>
    <property type="match status" value="1"/>
</dbReference>
<dbReference type="InterPro" id="IPR003100">
    <property type="entry name" value="PAZ_dom"/>
</dbReference>
<dbReference type="Pfam" id="PF04851">
    <property type="entry name" value="ResIII"/>
    <property type="match status" value="1"/>
</dbReference>
<keyword evidence="8" id="KW-0378">Hydrolase</keyword>
<evidence type="ECO:0000256" key="3">
    <source>
        <dbReference type="ARBA" id="ARBA00020797"/>
    </source>
</evidence>
<keyword evidence="9" id="KW-0347">Helicase</keyword>
<keyword evidence="15" id="KW-0464">Manganese</keyword>
<dbReference type="Gene3D" id="1.10.1520.10">
    <property type="entry name" value="Ribonuclease III domain"/>
    <property type="match status" value="2"/>
</dbReference>
<evidence type="ECO:0000256" key="13">
    <source>
        <dbReference type="ARBA" id="ARBA00022884"/>
    </source>
</evidence>
<sequence length="1506" mass="172389">MPPALDTTGPDTHHSDDSESEDDQESLQLTSESRKVQNVQFQALSVPHSFRIWLNQYAHDPGRTIEAKVQVPTDRPDSELAISSLLTKHDPNPGHLDPRAYQIELFERAKLQNTIAVLDTGSGKTLIAVLLLKEILQRELIDRADGKAPRIAFFLKVDSVTLVFQQSTVLRNNIDQSVGHLYGNVGVDHWDEQTWKSQFDKNMVIVCTAAILQKCLLNGFVKIRQINLMIFDEAHHTKKDHPYARDSYIRAELSERPRIFGMTASPIDARGNIVDAAGELEVLMDSKIATTTNFTALLRAVSRPQEEFWTYPKLNEPTTTPLFRLLKEKFGDLKVLEPVFRFAWRATSELGAWCADYVWTFALAQDVIPRLQAKIGRDSCSEDETTESIERNMKRIHEAAQIVKNYKFKSPLEPDQINPKVELLLRKLSQHFGKSKDTKCIVFTRRRNTAKSLGHLCIVMNIPNLRPGILVGIRNHDVTGTVTLRDQFLALIKFRQGEINCLFATSVAEEGLDIPDCNLVVRFNLYKTLIQYIQSRGRARHADSTYAIMLEQENQEQQKRLQEVKEGEVLMRSFFERLPKDRLLHGNEDIIEKAMRGQEGERTYTVSSSGAKLTYPYAIEVLARFAHSLRYENELATDVAYFVITSDRKFLCEIILPEKSPIRGVTGRSESRKLTAKQSAAFDLCLLLRKNHLLDDHFRSIYHKRLPAMRNARLAIVSKKTNSYKMRCKPSIWTQEKQSNPELLYGTVIEFNPFMPLTREHGSLMLLTRNRLPKFPNFPVFLENDRETQVCTIPLEPTLSVTSRELEQLTGFMVTIFSDLFHKSFEAVSETFPYWFAPATATAKNGTSTTSPREIMDWDTLQFVHDNPEIAWSKEMDPNSLCNKFIYDPWDGRKRYISTAIDHGLRASDPPPEWAPRRKWMDNIMSYSMSLSKNSRVKVLADCDWSQPVLRAECISYRRNFLDPATETENSEKMECCICVQPIRISPIPLSIAISCLAIPAIITRIESYMIVQEGFKFIGLEMRLDYALEAFTKDSDNTEDHRALQVHMQRGMGKNYERLEFLGDSYLKMATSISLFCQNPDDDEYDYHVNRMCLICNKNMFNVATKIGLYEYIRSRGFSRHNWYPPGLQLLRGRDYIRHLVTESSHNLGEKTIADVCEALIGASLLLGGRENRFDMATKAVTVFVGSESHSATCWEDYRLSYKKPAYQIKDSDGFDKDLSQKIFEKLGYRFKYPRLLQSAFTHPSYPLAYAKVPCYQRLEFMGDALLDMVCVEHLFERFPDKDPQWLTEHKMAMVSNKFLGALAAKLGFHRHLQHFSNPIQTNITSYAEEIQTAEDESEGAMDYWLSTRDSPKCLPDMIEAYIAAIFVDSDFDFSVVEDFFATHVRPYFVDMSLYDTFANRHPTTYFFNQMTEIYGCTNYCVKAGELPSADGDKPRILAAVMIHGESIAEDIGTSTRYAKVRASEKALELIGGMLPTDFRLRFRCDCRPSSDDQGVKTGDIGTAI</sequence>
<dbReference type="GO" id="GO:0050688">
    <property type="term" value="P:regulation of defense response to virus"/>
    <property type="evidence" value="ECO:0007669"/>
    <property type="project" value="UniProtKB-KW"/>
</dbReference>
<dbReference type="PROSITE" id="PS51194">
    <property type="entry name" value="HELICASE_CTER"/>
    <property type="match status" value="1"/>
</dbReference>
<keyword evidence="6" id="KW-0677">Repeat</keyword>
<feature type="domain" description="RNase III" evidence="20">
    <location>
        <begin position="1007"/>
        <end position="1170"/>
    </location>
</feature>
<dbReference type="Pfam" id="PF03368">
    <property type="entry name" value="Dicer_dimer"/>
    <property type="match status" value="1"/>
</dbReference>
<dbReference type="GO" id="GO:0030422">
    <property type="term" value="P:siRNA processing"/>
    <property type="evidence" value="ECO:0007669"/>
    <property type="project" value="TreeGrafter"/>
</dbReference>
<keyword evidence="10" id="KW-0862">Zinc</keyword>
<dbReference type="Proteomes" id="UP001147747">
    <property type="component" value="Unassembled WGS sequence"/>
</dbReference>
<evidence type="ECO:0000313" key="26">
    <source>
        <dbReference type="Proteomes" id="UP001147747"/>
    </source>
</evidence>
<feature type="domain" description="PAZ" evidence="21">
    <location>
        <begin position="859"/>
        <end position="987"/>
    </location>
</feature>
<evidence type="ECO:0000256" key="17">
    <source>
        <dbReference type="ARBA" id="ARBA00035116"/>
    </source>
</evidence>
<evidence type="ECO:0000256" key="12">
    <source>
        <dbReference type="ARBA" id="ARBA00022842"/>
    </source>
</evidence>
<feature type="domain" description="Dicer dsRNA-binding fold" evidence="24">
    <location>
        <begin position="618"/>
        <end position="708"/>
    </location>
</feature>
<dbReference type="FunFam" id="1.10.1520.10:FF:000026">
    <property type="entry name" value="Dicer-like protein 1"/>
    <property type="match status" value="1"/>
</dbReference>
<evidence type="ECO:0000259" key="23">
    <source>
        <dbReference type="PROSITE" id="PS51194"/>
    </source>
</evidence>
<dbReference type="InterPro" id="IPR056755">
    <property type="entry name" value="DSRM_2"/>
</dbReference>
<name>A0A9W9W9T4_9EURO</name>
<evidence type="ECO:0000256" key="16">
    <source>
        <dbReference type="ARBA" id="ARBA00025403"/>
    </source>
</evidence>
<dbReference type="GO" id="GO:0046872">
    <property type="term" value="F:metal ion binding"/>
    <property type="evidence" value="ECO:0007669"/>
    <property type="project" value="UniProtKB-KW"/>
</dbReference>
<evidence type="ECO:0000256" key="5">
    <source>
        <dbReference type="ARBA" id="ARBA00022723"/>
    </source>
</evidence>
<reference evidence="25" key="1">
    <citation type="submission" date="2022-12" db="EMBL/GenBank/DDBJ databases">
        <authorList>
            <person name="Petersen C."/>
        </authorList>
    </citation>
    <scope>NUCLEOTIDE SEQUENCE</scope>
    <source>
        <strain evidence="25">IBT 29677</strain>
    </source>
</reference>
<dbReference type="PANTHER" id="PTHR14950:SF62">
    <property type="entry name" value="DICER-LIKE PROTEIN 1"/>
    <property type="match status" value="1"/>
</dbReference>
<evidence type="ECO:0000256" key="18">
    <source>
        <dbReference type="PROSITE-ProRule" id="PRU00657"/>
    </source>
</evidence>
<feature type="domain" description="Helicase ATP-binding" evidence="22">
    <location>
        <begin position="105"/>
        <end position="284"/>
    </location>
</feature>
<feature type="domain" description="Helicase C-terminal" evidence="23">
    <location>
        <begin position="420"/>
        <end position="586"/>
    </location>
</feature>
<dbReference type="GO" id="GO:0003723">
    <property type="term" value="F:RNA binding"/>
    <property type="evidence" value="ECO:0007669"/>
    <property type="project" value="UniProtKB-UniRule"/>
</dbReference>
<dbReference type="SMART" id="SM00535">
    <property type="entry name" value="RIBOc"/>
    <property type="match status" value="2"/>
</dbReference>
<dbReference type="RefSeq" id="XP_056493237.1">
    <property type="nucleotide sequence ID" value="XM_056627442.1"/>
</dbReference>
<dbReference type="SUPFAM" id="SSF69065">
    <property type="entry name" value="RNase III domain-like"/>
    <property type="match status" value="2"/>
</dbReference>
<feature type="domain" description="RNase III" evidence="20">
    <location>
        <begin position="1221"/>
        <end position="1372"/>
    </location>
</feature>
<dbReference type="PROSITE" id="PS00517">
    <property type="entry name" value="RNASE_3_1"/>
    <property type="match status" value="1"/>
</dbReference>
<evidence type="ECO:0000256" key="2">
    <source>
        <dbReference type="ARBA" id="ARBA00001946"/>
    </source>
</evidence>
<evidence type="ECO:0000256" key="9">
    <source>
        <dbReference type="ARBA" id="ARBA00022806"/>
    </source>
</evidence>
<protein>
    <recommendedName>
        <fullName evidence="3">Dicer-like protein 1</fullName>
    </recommendedName>
</protein>
<evidence type="ECO:0000256" key="4">
    <source>
        <dbReference type="ARBA" id="ARBA00022721"/>
    </source>
</evidence>
<dbReference type="FunFam" id="1.10.1520.10:FF:000015">
    <property type="entry name" value="Dicer-like protein 1"/>
    <property type="match status" value="1"/>
</dbReference>
<keyword evidence="4" id="KW-0930">Antiviral protein</keyword>
<dbReference type="InterPro" id="IPR005034">
    <property type="entry name" value="Dicer_dimerisation"/>
</dbReference>
<dbReference type="InterPro" id="IPR027417">
    <property type="entry name" value="P-loop_NTPase"/>
</dbReference>
<dbReference type="InterPro" id="IPR036389">
    <property type="entry name" value="RNase_III_sf"/>
</dbReference>
<organism evidence="25 26">
    <name type="scientific">Penicillium cosmopolitanum</name>
    <dbReference type="NCBI Taxonomy" id="1131564"/>
    <lineage>
        <taxon>Eukaryota</taxon>
        <taxon>Fungi</taxon>
        <taxon>Dikarya</taxon>
        <taxon>Ascomycota</taxon>
        <taxon>Pezizomycotina</taxon>
        <taxon>Eurotiomycetes</taxon>
        <taxon>Eurotiomycetidae</taxon>
        <taxon>Eurotiales</taxon>
        <taxon>Aspergillaceae</taxon>
        <taxon>Penicillium</taxon>
    </lineage>
</organism>
<evidence type="ECO:0000256" key="6">
    <source>
        <dbReference type="ARBA" id="ARBA00022737"/>
    </source>
</evidence>
<dbReference type="CDD" id="cd18802">
    <property type="entry name" value="SF2_C_dicer"/>
    <property type="match status" value="1"/>
</dbReference>
<dbReference type="FunFam" id="3.40.50.300:FF:001669">
    <property type="entry name" value="Dicer-like protein 1"/>
    <property type="match status" value="1"/>
</dbReference>
<dbReference type="Gene3D" id="1.20.1320.30">
    <property type="match status" value="1"/>
</dbReference>
<comment type="function">
    <text evidence="16">Dicer-like endonuclease involved in cleaving double-stranded RNA in the RNA interference (RNAi) pathway. Produces 21 to 25 bp dsRNAs (siRNAs) which target the selective destruction of homologous RNAs leading to sequence-specific suppression of gene expression, called post-transcriptional gene silencing (PTGS). Part of a broad host defense response against viral infection and transposons.</text>
</comment>
<evidence type="ECO:0000256" key="1">
    <source>
        <dbReference type="ARBA" id="ARBA00001936"/>
    </source>
</evidence>
<keyword evidence="5" id="KW-0479">Metal-binding</keyword>
<keyword evidence="12" id="KW-0460">Magnesium</keyword>
<dbReference type="PROSITE" id="PS50821">
    <property type="entry name" value="PAZ"/>
    <property type="match status" value="1"/>
</dbReference>
<dbReference type="SMART" id="SM00490">
    <property type="entry name" value="HELICc"/>
    <property type="match status" value="1"/>
</dbReference>
<comment type="similarity">
    <text evidence="17 18">Belongs to the helicase family. Dicer subfamily.</text>
</comment>
<keyword evidence="26" id="KW-1185">Reference proteome</keyword>
<dbReference type="GO" id="GO:0004386">
    <property type="term" value="F:helicase activity"/>
    <property type="evidence" value="ECO:0007669"/>
    <property type="project" value="UniProtKB-KW"/>
</dbReference>
<dbReference type="EMBL" id="JAPZBU010000004">
    <property type="protein sequence ID" value="KAJ5408922.1"/>
    <property type="molecule type" value="Genomic_DNA"/>
</dbReference>
<dbReference type="InterPro" id="IPR000999">
    <property type="entry name" value="RNase_III_dom"/>
</dbReference>
<dbReference type="GO" id="GO:0005634">
    <property type="term" value="C:nucleus"/>
    <property type="evidence" value="ECO:0007669"/>
    <property type="project" value="TreeGrafter"/>
</dbReference>
<dbReference type="PANTHER" id="PTHR14950">
    <property type="entry name" value="DICER-RELATED"/>
    <property type="match status" value="1"/>
</dbReference>
<dbReference type="PROSITE" id="PS51327">
    <property type="entry name" value="DICER_DSRBF"/>
    <property type="match status" value="1"/>
</dbReference>
<dbReference type="SUPFAM" id="SSF52540">
    <property type="entry name" value="P-loop containing nucleoside triphosphate hydrolases"/>
    <property type="match status" value="1"/>
</dbReference>
<dbReference type="Pfam" id="PF00636">
    <property type="entry name" value="Ribonuclease_3"/>
    <property type="match status" value="2"/>
</dbReference>
<comment type="cofactor">
    <cofactor evidence="1">
        <name>Mn(2+)</name>
        <dbReference type="ChEBI" id="CHEBI:29035"/>
    </cofactor>
</comment>
<dbReference type="InterPro" id="IPR014001">
    <property type="entry name" value="Helicase_ATP-bd"/>
</dbReference>
<proteinExistence type="inferred from homology"/>
<dbReference type="InterPro" id="IPR038248">
    <property type="entry name" value="Dicer_dimer_sf"/>
</dbReference>
<evidence type="ECO:0000256" key="19">
    <source>
        <dbReference type="SAM" id="MobiDB-lite"/>
    </source>
</evidence>
<dbReference type="GeneID" id="81366422"/>
<dbReference type="Gene3D" id="3.40.50.300">
    <property type="entry name" value="P-loop containing nucleotide triphosphate hydrolases"/>
    <property type="match status" value="3"/>
</dbReference>
<evidence type="ECO:0000259" key="22">
    <source>
        <dbReference type="PROSITE" id="PS51192"/>
    </source>
</evidence>
<accession>A0A9W9W9T4</accession>
<dbReference type="CDD" id="cd18034">
    <property type="entry name" value="DEXHc_dicer"/>
    <property type="match status" value="1"/>
</dbReference>
<dbReference type="CDD" id="cd00593">
    <property type="entry name" value="RIBOc"/>
    <property type="match status" value="2"/>
</dbReference>
<evidence type="ECO:0000259" key="21">
    <source>
        <dbReference type="PROSITE" id="PS50821"/>
    </source>
</evidence>
<evidence type="ECO:0000313" key="25">
    <source>
        <dbReference type="EMBL" id="KAJ5408922.1"/>
    </source>
</evidence>
<dbReference type="InterPro" id="IPR001650">
    <property type="entry name" value="Helicase_C-like"/>
</dbReference>
<evidence type="ECO:0000256" key="11">
    <source>
        <dbReference type="ARBA" id="ARBA00022840"/>
    </source>
</evidence>
<dbReference type="PROSITE" id="PS51192">
    <property type="entry name" value="HELICASE_ATP_BIND_1"/>
    <property type="match status" value="1"/>
</dbReference>
<evidence type="ECO:0000256" key="15">
    <source>
        <dbReference type="ARBA" id="ARBA00023211"/>
    </source>
</evidence>
<dbReference type="Pfam" id="PF24995">
    <property type="entry name" value="DSRM_2"/>
    <property type="match status" value="1"/>
</dbReference>
<gene>
    <name evidence="25" type="ORF">N7509_002805</name>
</gene>